<name>A0A1W6MNR2_9FLAO</name>
<keyword evidence="1" id="KW-0812">Transmembrane</keyword>
<feature type="transmembrane region" description="Helical" evidence="1">
    <location>
        <begin position="144"/>
        <end position="165"/>
    </location>
</feature>
<proteinExistence type="predicted"/>
<organism evidence="2 3">
    <name type="scientific">Nonlabens spongiae</name>
    <dbReference type="NCBI Taxonomy" id="331648"/>
    <lineage>
        <taxon>Bacteria</taxon>
        <taxon>Pseudomonadati</taxon>
        <taxon>Bacteroidota</taxon>
        <taxon>Flavobacteriia</taxon>
        <taxon>Flavobacteriales</taxon>
        <taxon>Flavobacteriaceae</taxon>
        <taxon>Nonlabens</taxon>
    </lineage>
</organism>
<keyword evidence="3" id="KW-1185">Reference proteome</keyword>
<protein>
    <submittedName>
        <fullName evidence="2">Uncharacterized protein</fullName>
    </submittedName>
</protein>
<dbReference type="EMBL" id="CP019344">
    <property type="protein sequence ID" value="ARN79238.1"/>
    <property type="molecule type" value="Genomic_DNA"/>
</dbReference>
<dbReference type="AlphaFoldDB" id="A0A1W6MNR2"/>
<gene>
    <name evidence="2" type="ORF">BST97_15280</name>
</gene>
<evidence type="ECO:0000256" key="1">
    <source>
        <dbReference type="SAM" id="Phobius"/>
    </source>
</evidence>
<dbReference type="Proteomes" id="UP000193431">
    <property type="component" value="Chromosome"/>
</dbReference>
<reference evidence="2 3" key="1">
    <citation type="submission" date="2016-11" db="EMBL/GenBank/DDBJ databases">
        <title>Trade-off between light-utilization and light-protection in marine flavobacteria.</title>
        <authorList>
            <person name="Kumagai Y."/>
        </authorList>
    </citation>
    <scope>NUCLEOTIDE SEQUENCE [LARGE SCALE GENOMIC DNA]</scope>
    <source>
        <strain evidence="2 3">JCM 13191</strain>
    </source>
</reference>
<accession>A0A1W6MNR2</accession>
<sequence length="250" mass="28544">MRFKFQPQLFFLLTLGFVLFTAIGTVSHEYGHILIAKVYGYETQLHYGMVSFNPPGYKDDPSYIALDSLFNKYPDTPYLDLPENVRKLHQEHHDILYEWYWSDNSNDGLYITMGGPAQTMLTGICGLLILFFRRKLRAMQGFKLVDWLGVFLSLFWLREVFNLVMSTTRELISPNGEWFGGDEELISTELGLWDGTFSVLLGMIGLTLSLYVIFKVVPSPKRFTFIVSGLVGGIVGFVLWMDVLGPILLP</sequence>
<dbReference type="RefSeq" id="WP_085768040.1">
    <property type="nucleotide sequence ID" value="NZ_CP019344.1"/>
</dbReference>
<feature type="transmembrane region" description="Helical" evidence="1">
    <location>
        <begin position="109"/>
        <end position="132"/>
    </location>
</feature>
<keyword evidence="1" id="KW-1133">Transmembrane helix</keyword>
<feature type="transmembrane region" description="Helical" evidence="1">
    <location>
        <begin position="195"/>
        <end position="214"/>
    </location>
</feature>
<evidence type="ECO:0000313" key="3">
    <source>
        <dbReference type="Proteomes" id="UP000193431"/>
    </source>
</evidence>
<keyword evidence="1" id="KW-0472">Membrane</keyword>
<dbReference type="OrthoDB" id="1252259at2"/>
<evidence type="ECO:0000313" key="2">
    <source>
        <dbReference type="EMBL" id="ARN79238.1"/>
    </source>
</evidence>
<dbReference type="STRING" id="331648.BST97_15280"/>
<feature type="transmembrane region" description="Helical" evidence="1">
    <location>
        <begin position="226"/>
        <end position="249"/>
    </location>
</feature>